<proteinExistence type="inferred from homology"/>
<dbReference type="Pfam" id="PF19036">
    <property type="entry name" value="Fuz_longin_1"/>
    <property type="match status" value="1"/>
</dbReference>
<evidence type="ECO:0000313" key="7">
    <source>
        <dbReference type="Proteomes" id="UP000887565"/>
    </source>
</evidence>
<feature type="region of interest" description="Disordered" evidence="3">
    <location>
        <begin position="1"/>
        <end position="22"/>
    </location>
</feature>
<evidence type="ECO:0000259" key="4">
    <source>
        <dbReference type="Pfam" id="PF19036"/>
    </source>
</evidence>
<name>A0A915J393_ROMCU</name>
<dbReference type="PANTHER" id="PTHR13027">
    <property type="entry name" value="SAND PROTEIN-RELATED"/>
    <property type="match status" value="1"/>
</dbReference>
<dbReference type="OMA" id="QQPFNAK"/>
<dbReference type="PANTHER" id="PTHR13027:SF7">
    <property type="entry name" value="VACUOLAR FUSION PROTEIN MON1 HOMOLOG"/>
    <property type="match status" value="1"/>
</dbReference>
<dbReference type="InterPro" id="IPR043970">
    <property type="entry name" value="FUZ/MON1/HPS1_longin_3"/>
</dbReference>
<evidence type="ECO:0000256" key="2">
    <source>
        <dbReference type="RuleBase" id="RU367048"/>
    </source>
</evidence>
<protein>
    <recommendedName>
        <fullName evidence="2">Vacuolar fusion protein MON1 homolog</fullName>
    </recommendedName>
</protein>
<organism evidence="7 8">
    <name type="scientific">Romanomermis culicivorax</name>
    <name type="common">Nematode worm</name>
    <dbReference type="NCBI Taxonomy" id="13658"/>
    <lineage>
        <taxon>Eukaryota</taxon>
        <taxon>Metazoa</taxon>
        <taxon>Ecdysozoa</taxon>
        <taxon>Nematoda</taxon>
        <taxon>Enoplea</taxon>
        <taxon>Dorylaimia</taxon>
        <taxon>Mermithida</taxon>
        <taxon>Mermithoidea</taxon>
        <taxon>Mermithidae</taxon>
        <taxon>Romanomermis</taxon>
    </lineage>
</organism>
<dbReference type="WBParaSite" id="nRc.2.0.1.t20876-RA">
    <property type="protein sequence ID" value="nRc.2.0.1.t20876-RA"/>
    <property type="gene ID" value="nRc.2.0.1.g20876"/>
</dbReference>
<evidence type="ECO:0000313" key="8">
    <source>
        <dbReference type="WBParaSite" id="nRc.2.0.1.t20876-RA"/>
    </source>
</evidence>
<reference evidence="8" key="1">
    <citation type="submission" date="2022-11" db="UniProtKB">
        <authorList>
            <consortium name="WormBaseParasite"/>
        </authorList>
    </citation>
    <scope>IDENTIFICATION</scope>
</reference>
<dbReference type="Proteomes" id="UP000887565">
    <property type="component" value="Unplaced"/>
</dbReference>
<feature type="compositionally biased region" description="Acidic residues" evidence="3">
    <location>
        <begin position="1"/>
        <end position="18"/>
    </location>
</feature>
<dbReference type="GO" id="GO:0035658">
    <property type="term" value="C:Mon1-Ccz1 complex"/>
    <property type="evidence" value="ECO:0007669"/>
    <property type="project" value="TreeGrafter"/>
</dbReference>
<evidence type="ECO:0000256" key="1">
    <source>
        <dbReference type="ARBA" id="ARBA00008968"/>
    </source>
</evidence>
<dbReference type="Pfam" id="PF19037">
    <property type="entry name" value="Fuz_longin_2"/>
    <property type="match status" value="1"/>
</dbReference>
<feature type="compositionally biased region" description="Polar residues" evidence="3">
    <location>
        <begin position="62"/>
        <end position="75"/>
    </location>
</feature>
<evidence type="ECO:0000259" key="6">
    <source>
        <dbReference type="Pfam" id="PF19038"/>
    </source>
</evidence>
<dbReference type="Pfam" id="PF19038">
    <property type="entry name" value="Fuz_longin_3"/>
    <property type="match status" value="1"/>
</dbReference>
<comment type="similarity">
    <text evidence="1 2">Belongs to the MON1/SAND family.</text>
</comment>
<dbReference type="InterPro" id="IPR004353">
    <property type="entry name" value="Mon1"/>
</dbReference>
<feature type="region of interest" description="Disordered" evidence="3">
    <location>
        <begin position="62"/>
        <end position="86"/>
    </location>
</feature>
<accession>A0A915J393</accession>
<dbReference type="GO" id="GO:0032510">
    <property type="term" value="P:endosome to lysosome transport via multivesicular body sorting pathway"/>
    <property type="evidence" value="ECO:0007669"/>
    <property type="project" value="TreeGrafter"/>
</dbReference>
<feature type="domain" description="FUZ/MON1/HPS1 third Longin" evidence="6">
    <location>
        <begin position="426"/>
        <end position="528"/>
    </location>
</feature>
<feature type="domain" description="FUZ/MON1/HPS1 first Longin" evidence="4">
    <location>
        <begin position="124"/>
        <end position="255"/>
    </location>
</feature>
<dbReference type="PRINTS" id="PR01546">
    <property type="entry name" value="YEAST73DUF"/>
</dbReference>
<feature type="domain" description="FUZ/MON1/HPS1 second Longin" evidence="5">
    <location>
        <begin position="297"/>
        <end position="393"/>
    </location>
</feature>
<sequence length="539" mass="61507">MNDEFENDFSTDGIEFDETVPGGSAYENLIPIEEDVISDEISVPRTTNVGIIAELEAETAKENNFANGHTRNPRSPNVVDDEISNESESTIVNSDLNFVCDTNEYPPPRDDARYYSELRRNRDQFFILSDAGKPIYSRHGNEEDNAELNCLMQALISFVESDDSSSYSSNNADNLLYVNTGTCKICFLHRPPLILVALSKDPAVLNFRLKQQLTLIYNQIVSLLTASRLTKIFEEHKNFDLRRLLTNTNRIFDSLIRSTESDAACMFNAVRCLDMAGSLRDIVNQTLTNSIGKTNAIVFAIILSNSQLVAISRMKKYTLHPLDLGLLINLVATNSSYKNCELWIPICLPRLDSSGFLYAHISKVSEMCDACMILLTVDRNSFFILSQVRTTFVEKLLKSKTLQSFIEACNVRKNVRLSETQITDTWHFLYKNRSSSQIVCPEFEQPYNNEKATKRLMNLYFALHNFMHSYYDRSTNILKIYFVNGDKENLLGWITGNFELYAVFNPLVSKTVAIGSVERLMRWLKKEEDRLFILNPVLL</sequence>
<evidence type="ECO:0000256" key="3">
    <source>
        <dbReference type="SAM" id="MobiDB-lite"/>
    </source>
</evidence>
<comment type="function">
    <text evidence="2">Plays an important role in membrane trafficking through the secretory apparatus.</text>
</comment>
<dbReference type="AlphaFoldDB" id="A0A915J393"/>
<evidence type="ECO:0000259" key="5">
    <source>
        <dbReference type="Pfam" id="PF19037"/>
    </source>
</evidence>
<keyword evidence="7" id="KW-1185">Reference proteome</keyword>
<dbReference type="GO" id="GO:0006623">
    <property type="term" value="P:protein targeting to vacuole"/>
    <property type="evidence" value="ECO:0007669"/>
    <property type="project" value="UniProtKB-UniRule"/>
</dbReference>
<dbReference type="InterPro" id="IPR043972">
    <property type="entry name" value="FUZ/MON1/HPS1_longin_1"/>
</dbReference>
<dbReference type="InterPro" id="IPR043971">
    <property type="entry name" value="FUZ/MON1/HPS1_longin_2"/>
</dbReference>